<protein>
    <submittedName>
        <fullName evidence="2">Uncharacterized protein</fullName>
    </submittedName>
</protein>
<dbReference type="KEGG" id="hdf:AArcSl_0142"/>
<feature type="region of interest" description="Disordered" evidence="1">
    <location>
        <begin position="1"/>
        <end position="24"/>
    </location>
</feature>
<evidence type="ECO:0000256" key="1">
    <source>
        <dbReference type="SAM" id="MobiDB-lite"/>
    </source>
</evidence>
<gene>
    <name evidence="2" type="ORF">AArcSl_0142</name>
</gene>
<dbReference type="EMBL" id="CP025066">
    <property type="protein sequence ID" value="AUX07798.1"/>
    <property type="molecule type" value="Genomic_DNA"/>
</dbReference>
<reference evidence="3" key="1">
    <citation type="submission" date="2017-11" db="EMBL/GenBank/DDBJ databases">
        <title>Phenotypic and genomic properties of facultatively anaerobic sulfur-reducing natronoarchaea from hypersaline soda lakes.</title>
        <authorList>
            <person name="Sorokin D.Y."/>
            <person name="Kublanov I.V."/>
            <person name="Roman P."/>
            <person name="Sinninghe Damste J.S."/>
            <person name="Golyshin P.N."/>
            <person name="Rojo D."/>
            <person name="Ciordia S."/>
            <person name="Mena M.D.C."/>
            <person name="Ferrer M."/>
            <person name="Messina E."/>
            <person name="Smedile F."/>
            <person name="La Spada G."/>
            <person name="La Cono V."/>
            <person name="Yakimov M.M."/>
        </authorList>
    </citation>
    <scope>NUCLEOTIDE SEQUENCE [LARGE SCALE GENOMIC DNA]</scope>
    <source>
        <strain evidence="3">AArc-Sl</strain>
    </source>
</reference>
<accession>A0A343TFC6</accession>
<evidence type="ECO:0000313" key="2">
    <source>
        <dbReference type="EMBL" id="AUX07798.1"/>
    </source>
</evidence>
<organism evidence="2 3">
    <name type="scientific">Halalkaliarchaeum desulfuricum</name>
    <dbReference type="NCBI Taxonomy" id="2055893"/>
    <lineage>
        <taxon>Archaea</taxon>
        <taxon>Methanobacteriati</taxon>
        <taxon>Methanobacteriota</taxon>
        <taxon>Stenosarchaea group</taxon>
        <taxon>Halobacteria</taxon>
        <taxon>Halobacteriales</taxon>
        <taxon>Haloferacaceae</taxon>
        <taxon>Halalkaliarchaeum</taxon>
    </lineage>
</organism>
<keyword evidence="3" id="KW-1185">Reference proteome</keyword>
<proteinExistence type="predicted"/>
<name>A0A343TFC6_9EURY</name>
<dbReference type="AlphaFoldDB" id="A0A343TFC6"/>
<sequence>MFLSGRCNPSAMAVRPPGDDSDPDHIEFGIAALAARLEEADIEYPATADEICAAIDNTEVPYDGSGNTLELREGLSELETERFQSEAQLLEEIHPVFERHRRAGGGLIDRIRGLLPF</sequence>
<dbReference type="Proteomes" id="UP000263012">
    <property type="component" value="Chromosome"/>
</dbReference>
<evidence type="ECO:0000313" key="3">
    <source>
        <dbReference type="Proteomes" id="UP000263012"/>
    </source>
</evidence>